<dbReference type="Gene3D" id="3.40.50.300">
    <property type="entry name" value="P-loop containing nucleotide triphosphate hydrolases"/>
    <property type="match status" value="1"/>
</dbReference>
<dbReference type="Pfam" id="PF02223">
    <property type="entry name" value="Thymidylate_kin"/>
    <property type="match status" value="1"/>
</dbReference>
<comment type="similarity">
    <text evidence="1">Belongs to the thymidylate kinase family.</text>
</comment>
<evidence type="ECO:0000256" key="6">
    <source>
        <dbReference type="ARBA" id="ARBA00022741"/>
    </source>
</evidence>
<dbReference type="GO" id="GO:0006235">
    <property type="term" value="P:dTTP biosynthetic process"/>
    <property type="evidence" value="ECO:0007669"/>
    <property type="project" value="TreeGrafter"/>
</dbReference>
<keyword evidence="8" id="KW-0067">ATP-binding</keyword>
<evidence type="ECO:0000256" key="8">
    <source>
        <dbReference type="ARBA" id="ARBA00022840"/>
    </source>
</evidence>
<dbReference type="GO" id="GO:0004798">
    <property type="term" value="F:dTMP kinase activity"/>
    <property type="evidence" value="ECO:0007669"/>
    <property type="project" value="UniProtKB-EC"/>
</dbReference>
<dbReference type="PROSITE" id="PS01331">
    <property type="entry name" value="THYMIDYLATE_KINASE"/>
    <property type="match status" value="1"/>
</dbReference>
<dbReference type="NCBIfam" id="NF005923">
    <property type="entry name" value="PRK07933.1"/>
    <property type="match status" value="1"/>
</dbReference>
<gene>
    <name evidence="10" type="ORF">CSW57_18185</name>
</gene>
<dbReference type="Proteomes" id="UP000225108">
    <property type="component" value="Unassembled WGS sequence"/>
</dbReference>
<organism evidence="10 11">
    <name type="scientific">Williamsia marianensis</name>
    <dbReference type="NCBI Taxonomy" id="85044"/>
    <lineage>
        <taxon>Bacteria</taxon>
        <taxon>Bacillati</taxon>
        <taxon>Actinomycetota</taxon>
        <taxon>Actinomycetes</taxon>
        <taxon>Mycobacteriales</taxon>
        <taxon>Nocardiaceae</taxon>
        <taxon>Williamsia</taxon>
    </lineage>
</organism>
<keyword evidence="4 10" id="KW-0808">Transferase</keyword>
<dbReference type="EC" id="2.7.4.9" evidence="2"/>
<dbReference type="InterPro" id="IPR018095">
    <property type="entry name" value="Thymidylate_kin_CS"/>
</dbReference>
<dbReference type="GO" id="GO:0006227">
    <property type="term" value="P:dUDP biosynthetic process"/>
    <property type="evidence" value="ECO:0007669"/>
    <property type="project" value="TreeGrafter"/>
</dbReference>
<dbReference type="SUPFAM" id="SSF52540">
    <property type="entry name" value="P-loop containing nucleoside triphosphate hydrolases"/>
    <property type="match status" value="1"/>
</dbReference>
<dbReference type="CDD" id="cd01672">
    <property type="entry name" value="TMPK"/>
    <property type="match status" value="1"/>
</dbReference>
<dbReference type="PANTHER" id="PTHR10344:SF4">
    <property type="entry name" value="UMP-CMP KINASE 2, MITOCHONDRIAL"/>
    <property type="match status" value="1"/>
</dbReference>
<dbReference type="PANTHER" id="PTHR10344">
    <property type="entry name" value="THYMIDYLATE KINASE"/>
    <property type="match status" value="1"/>
</dbReference>
<dbReference type="GO" id="GO:0005829">
    <property type="term" value="C:cytosol"/>
    <property type="evidence" value="ECO:0007669"/>
    <property type="project" value="TreeGrafter"/>
</dbReference>
<keyword evidence="5" id="KW-0545">Nucleotide biosynthesis</keyword>
<dbReference type="GO" id="GO:0006233">
    <property type="term" value="P:dTDP biosynthetic process"/>
    <property type="evidence" value="ECO:0007669"/>
    <property type="project" value="InterPro"/>
</dbReference>
<dbReference type="EMBL" id="PEBD01000010">
    <property type="protein sequence ID" value="PHV65666.1"/>
    <property type="molecule type" value="Genomic_DNA"/>
</dbReference>
<feature type="domain" description="Thymidylate kinase-like" evidence="9">
    <location>
        <begin position="7"/>
        <end position="185"/>
    </location>
</feature>
<dbReference type="AlphaFoldDB" id="A0A2G3PIU6"/>
<keyword evidence="7 10" id="KW-0418">Kinase</keyword>
<evidence type="ECO:0000256" key="3">
    <source>
        <dbReference type="ARBA" id="ARBA00017144"/>
    </source>
</evidence>
<dbReference type="GO" id="GO:0005524">
    <property type="term" value="F:ATP binding"/>
    <property type="evidence" value="ECO:0007669"/>
    <property type="project" value="UniProtKB-KW"/>
</dbReference>
<evidence type="ECO:0000313" key="10">
    <source>
        <dbReference type="EMBL" id="PHV65666.1"/>
    </source>
</evidence>
<keyword evidence="6" id="KW-0547">Nucleotide-binding</keyword>
<evidence type="ECO:0000259" key="9">
    <source>
        <dbReference type="Pfam" id="PF02223"/>
    </source>
</evidence>
<evidence type="ECO:0000256" key="2">
    <source>
        <dbReference type="ARBA" id="ARBA00012980"/>
    </source>
</evidence>
<dbReference type="RefSeq" id="WP_099384001.1">
    <property type="nucleotide sequence ID" value="NZ_PEBD01000010.1"/>
</dbReference>
<reference evidence="10 11" key="1">
    <citation type="submission" date="2017-10" db="EMBL/GenBank/DDBJ databases">
        <title>The draft genome sequence of Williamsia sp. BULT 1.1 isolated from the semi-arid grassland soils from South Africa.</title>
        <authorList>
            <person name="Kabwe M.H."/>
            <person name="Govender N."/>
            <person name="Mutseka Lunga P."/>
            <person name="Vikram S."/>
            <person name="Makhalanyane T.P."/>
        </authorList>
    </citation>
    <scope>NUCLEOTIDE SEQUENCE [LARGE SCALE GENOMIC DNA]</scope>
    <source>
        <strain evidence="10 11">BULT 1.1</strain>
    </source>
</reference>
<evidence type="ECO:0000256" key="4">
    <source>
        <dbReference type="ARBA" id="ARBA00022679"/>
    </source>
</evidence>
<evidence type="ECO:0000256" key="5">
    <source>
        <dbReference type="ARBA" id="ARBA00022727"/>
    </source>
</evidence>
<proteinExistence type="inferred from homology"/>
<comment type="caution">
    <text evidence="10">The sequence shown here is derived from an EMBL/GenBank/DDBJ whole genome shotgun (WGS) entry which is preliminary data.</text>
</comment>
<accession>A0A2G3PIU6</accession>
<protein>
    <recommendedName>
        <fullName evidence="3">Thymidylate kinase</fullName>
        <ecNumber evidence="2">2.7.4.9</ecNumber>
    </recommendedName>
</protein>
<evidence type="ECO:0000256" key="1">
    <source>
        <dbReference type="ARBA" id="ARBA00009776"/>
    </source>
</evidence>
<evidence type="ECO:0000313" key="11">
    <source>
        <dbReference type="Proteomes" id="UP000225108"/>
    </source>
</evidence>
<dbReference type="InterPro" id="IPR027417">
    <property type="entry name" value="P-loop_NTPase"/>
</dbReference>
<evidence type="ECO:0000256" key="7">
    <source>
        <dbReference type="ARBA" id="ARBA00022777"/>
    </source>
</evidence>
<sequence length="211" mass="23347">MGVLIAVEGLDGAGKHTLVTGLVNRWATQGYRVQTLTFPRYSESVTADIAAEALHGEHGDLRSSVHAMAILFALDRRDAAEYLRKLLAANDAVILDRYVASNAAYSAARLGQDADGEVVQWVTTLEFSRFGLPVPDHHLLLDVPTDVAIDRAKSRAELDASRLRDHYERDHELQERTGLVYRALAEMGWMSPWSRLGTEADPELADRLIAI</sequence>
<name>A0A2G3PIU6_WILMA</name>
<dbReference type="InterPro" id="IPR039430">
    <property type="entry name" value="Thymidylate_kin-like_dom"/>
</dbReference>